<name>A0ABN7ABM7_9HEMI</name>
<protein>
    <recommendedName>
        <fullName evidence="4">Gustatory receptor</fullName>
    </recommendedName>
</protein>
<organism evidence="2 3">
    <name type="scientific">Nesidiocoris tenuis</name>
    <dbReference type="NCBI Taxonomy" id="355587"/>
    <lineage>
        <taxon>Eukaryota</taxon>
        <taxon>Metazoa</taxon>
        <taxon>Ecdysozoa</taxon>
        <taxon>Arthropoda</taxon>
        <taxon>Hexapoda</taxon>
        <taxon>Insecta</taxon>
        <taxon>Pterygota</taxon>
        <taxon>Neoptera</taxon>
        <taxon>Paraneoptera</taxon>
        <taxon>Hemiptera</taxon>
        <taxon>Heteroptera</taxon>
        <taxon>Panheteroptera</taxon>
        <taxon>Cimicomorpha</taxon>
        <taxon>Miridae</taxon>
        <taxon>Dicyphina</taxon>
        <taxon>Nesidiocoris</taxon>
    </lineage>
</organism>
<dbReference type="Proteomes" id="UP001307889">
    <property type="component" value="Chromosome 1"/>
</dbReference>
<feature type="transmembrane region" description="Helical" evidence="1">
    <location>
        <begin position="108"/>
        <end position="129"/>
    </location>
</feature>
<keyword evidence="3" id="KW-1185">Reference proteome</keyword>
<keyword evidence="1" id="KW-0812">Transmembrane</keyword>
<proteinExistence type="predicted"/>
<feature type="transmembrane region" description="Helical" evidence="1">
    <location>
        <begin position="308"/>
        <end position="329"/>
    </location>
</feature>
<evidence type="ECO:0000313" key="2">
    <source>
        <dbReference type="EMBL" id="BES89660.1"/>
    </source>
</evidence>
<accession>A0ABN7ABM7</accession>
<feature type="transmembrane region" description="Helical" evidence="1">
    <location>
        <begin position="55"/>
        <end position="77"/>
    </location>
</feature>
<evidence type="ECO:0008006" key="4">
    <source>
        <dbReference type="Google" id="ProtNLM"/>
    </source>
</evidence>
<keyword evidence="1" id="KW-1133">Transmembrane helix</keyword>
<sequence>MRLLGLHFYDENGRTNKWYFVCLLYLSILIISTAFYFPCVLFSKLRHNYFTFRPFHTMMAVMTSLVGIASRVCWAAHLRYPITNDDITSVETFFSDDINYPVSCFDLFLIYAPFLSVILDGSVVITLFVKELISGVEALVLFAAIYLPRTLASANLAYCWCNIEMFRIQAQALRRSKADRHILAALHSHLHRYCTDLHDFYRYQVPLEFLKSIMALLLDAMYLHERVLEISEGNNSISTIIHPILKMTILTSEIWYFSSSYDGLKNEVDGFVLDTCVILLKQRKRFPDRVLSTYVSLHSEMNLSMSEFFVPTRALTISILSSTCLYYMLMVQMGILKSSFI</sequence>
<feature type="transmembrane region" description="Helical" evidence="1">
    <location>
        <begin position="136"/>
        <end position="158"/>
    </location>
</feature>
<evidence type="ECO:0000313" key="3">
    <source>
        <dbReference type="Proteomes" id="UP001307889"/>
    </source>
</evidence>
<gene>
    <name evidence="2" type="ORF">NTJ_02467</name>
</gene>
<dbReference type="EMBL" id="AP028909">
    <property type="protein sequence ID" value="BES89660.1"/>
    <property type="molecule type" value="Genomic_DNA"/>
</dbReference>
<reference evidence="2 3" key="1">
    <citation type="submission" date="2023-09" db="EMBL/GenBank/DDBJ databases">
        <title>Nesidiocoris tenuis whole genome shotgun sequence.</title>
        <authorList>
            <person name="Shibata T."/>
            <person name="Shimoda M."/>
            <person name="Kobayashi T."/>
            <person name="Uehara T."/>
        </authorList>
    </citation>
    <scope>NUCLEOTIDE SEQUENCE [LARGE SCALE GENOMIC DNA]</scope>
    <source>
        <strain evidence="2 3">Japan</strain>
    </source>
</reference>
<feature type="transmembrane region" description="Helical" evidence="1">
    <location>
        <begin position="18"/>
        <end position="43"/>
    </location>
</feature>
<keyword evidence="1" id="KW-0472">Membrane</keyword>
<evidence type="ECO:0000256" key="1">
    <source>
        <dbReference type="SAM" id="Phobius"/>
    </source>
</evidence>